<keyword evidence="7 8" id="KW-0472">Membrane</keyword>
<evidence type="ECO:0000256" key="1">
    <source>
        <dbReference type="ARBA" id="ARBA00004651"/>
    </source>
</evidence>
<keyword evidence="6 8" id="KW-1133">Transmembrane helix</keyword>
<evidence type="ECO:0000256" key="8">
    <source>
        <dbReference type="SAM" id="Phobius"/>
    </source>
</evidence>
<dbReference type="Pfam" id="PF03591">
    <property type="entry name" value="AzlC"/>
    <property type="match status" value="1"/>
</dbReference>
<organism evidence="9 10">
    <name type="scientific">Glutamicibacter nicotianae</name>
    <name type="common">Arthrobacter nicotianae</name>
    <dbReference type="NCBI Taxonomy" id="37929"/>
    <lineage>
        <taxon>Bacteria</taxon>
        <taxon>Bacillati</taxon>
        <taxon>Actinomycetota</taxon>
        <taxon>Actinomycetes</taxon>
        <taxon>Micrococcales</taxon>
        <taxon>Micrococcaceae</taxon>
        <taxon>Glutamicibacter</taxon>
    </lineage>
</organism>
<keyword evidence="4" id="KW-1003">Cell membrane</keyword>
<dbReference type="PANTHER" id="PTHR34979">
    <property type="entry name" value="INNER MEMBRANE PROTEIN YGAZ"/>
    <property type="match status" value="1"/>
</dbReference>
<sequence>MIGAATPVQPSTAASKWQQIRLGAKNVLPASVAVMPLGLALGVLLVRSGLPWWSAPLLAGLVLAGSLEFLLIGLLAAVAPLSHIALTSLLVNFRHVFYAISFPLHRVRGKGAKIYSMFALTDEAYALTLQAERNNYSSTRILAIQGLLHASWTTSVLAGALLGSLIPESIKGLEFAVTALFAVLAIEAFKAYRSIPVSGLALISAVVASWIAPQSMMVVAMAMFLAGLAVAYLLRRRTGAGDGEPAAAPLQEEGSNAR</sequence>
<evidence type="ECO:0000256" key="3">
    <source>
        <dbReference type="ARBA" id="ARBA00022448"/>
    </source>
</evidence>
<feature type="transmembrane region" description="Helical" evidence="8">
    <location>
        <begin position="217"/>
        <end position="234"/>
    </location>
</feature>
<comment type="similarity">
    <text evidence="2">Belongs to the AzlC family.</text>
</comment>
<feature type="transmembrane region" description="Helical" evidence="8">
    <location>
        <begin position="27"/>
        <end position="46"/>
    </location>
</feature>
<evidence type="ECO:0000256" key="5">
    <source>
        <dbReference type="ARBA" id="ARBA00022692"/>
    </source>
</evidence>
<dbReference type="Proteomes" id="UP000316242">
    <property type="component" value="Unassembled WGS sequence"/>
</dbReference>
<keyword evidence="10" id="KW-1185">Reference proteome</keyword>
<accession>A0ABQ0RNU3</accession>
<dbReference type="InterPro" id="IPR011606">
    <property type="entry name" value="Brnchd-chn_aa_trnsp_permease"/>
</dbReference>
<proteinExistence type="inferred from homology"/>
<feature type="transmembrane region" description="Helical" evidence="8">
    <location>
        <begin position="194"/>
        <end position="211"/>
    </location>
</feature>
<evidence type="ECO:0000256" key="7">
    <source>
        <dbReference type="ARBA" id="ARBA00023136"/>
    </source>
</evidence>
<gene>
    <name evidence="9" type="ORF">ANI01nite_26770</name>
</gene>
<comment type="caution">
    <text evidence="9">The sequence shown here is derived from an EMBL/GenBank/DDBJ whole genome shotgun (WGS) entry which is preliminary data.</text>
</comment>
<evidence type="ECO:0000256" key="6">
    <source>
        <dbReference type="ARBA" id="ARBA00022989"/>
    </source>
</evidence>
<evidence type="ECO:0000313" key="9">
    <source>
        <dbReference type="EMBL" id="GEC13474.1"/>
    </source>
</evidence>
<comment type="subcellular location">
    <subcellularLocation>
        <location evidence="1">Cell membrane</location>
        <topology evidence="1">Multi-pass membrane protein</topology>
    </subcellularLocation>
</comment>
<evidence type="ECO:0000313" key="10">
    <source>
        <dbReference type="Proteomes" id="UP000316242"/>
    </source>
</evidence>
<evidence type="ECO:0000256" key="4">
    <source>
        <dbReference type="ARBA" id="ARBA00022475"/>
    </source>
</evidence>
<reference evidence="9 10" key="1">
    <citation type="submission" date="2019-06" db="EMBL/GenBank/DDBJ databases">
        <title>Whole genome shotgun sequence of Glutamicibacter nicotianae NBRC 14234.</title>
        <authorList>
            <person name="Hosoyama A."/>
            <person name="Uohara A."/>
            <person name="Ohji S."/>
            <person name="Ichikawa N."/>
        </authorList>
    </citation>
    <scope>NUCLEOTIDE SEQUENCE [LARGE SCALE GENOMIC DNA]</scope>
    <source>
        <strain evidence="9 10">NBRC 14234</strain>
    </source>
</reference>
<keyword evidence="5 8" id="KW-0812">Transmembrane</keyword>
<name>A0ABQ0RNU3_GLUNI</name>
<keyword evidence="3" id="KW-0813">Transport</keyword>
<protein>
    <submittedName>
        <fullName evidence="9">Branched-chain amino acid transporter AzlC</fullName>
    </submittedName>
</protein>
<dbReference type="PANTHER" id="PTHR34979:SF1">
    <property type="entry name" value="INNER MEMBRANE PROTEIN YGAZ"/>
    <property type="match status" value="1"/>
</dbReference>
<evidence type="ECO:0000256" key="2">
    <source>
        <dbReference type="ARBA" id="ARBA00010735"/>
    </source>
</evidence>
<dbReference type="EMBL" id="BJNE01000014">
    <property type="protein sequence ID" value="GEC13474.1"/>
    <property type="molecule type" value="Genomic_DNA"/>
</dbReference>